<name>A0A8D0CXA5_SANLU</name>
<dbReference type="SUPFAM" id="SSF54001">
    <property type="entry name" value="Cysteine proteinases"/>
    <property type="match status" value="1"/>
</dbReference>
<dbReference type="InterPro" id="IPR050164">
    <property type="entry name" value="Peptidase_C19"/>
</dbReference>
<organism evidence="4 5">
    <name type="scientific">Sander lucioperca</name>
    <name type="common">Pike-perch</name>
    <name type="synonym">Perca lucioperca</name>
    <dbReference type="NCBI Taxonomy" id="283035"/>
    <lineage>
        <taxon>Eukaryota</taxon>
        <taxon>Metazoa</taxon>
        <taxon>Chordata</taxon>
        <taxon>Craniata</taxon>
        <taxon>Vertebrata</taxon>
        <taxon>Euteleostomi</taxon>
        <taxon>Actinopterygii</taxon>
        <taxon>Neopterygii</taxon>
        <taxon>Teleostei</taxon>
        <taxon>Neoteleostei</taxon>
        <taxon>Acanthomorphata</taxon>
        <taxon>Eupercaria</taxon>
        <taxon>Perciformes</taxon>
        <taxon>Percoidei</taxon>
        <taxon>Percidae</taxon>
        <taxon>Luciopercinae</taxon>
        <taxon>Sander</taxon>
    </lineage>
</organism>
<dbReference type="FunFam" id="3.90.70.10:FF:000043">
    <property type="entry name" value="Ubiquitin carboxyl-terminal hydrolase 40"/>
    <property type="match status" value="1"/>
</dbReference>
<dbReference type="PANTHER" id="PTHR24006:SF842">
    <property type="entry name" value="UBIQUITIN CARBOXYL-TERMINAL HYDROLASE 40"/>
    <property type="match status" value="1"/>
</dbReference>
<keyword evidence="1" id="KW-0378">Hydrolase</keyword>
<evidence type="ECO:0000313" key="4">
    <source>
        <dbReference type="Ensembl" id="ENSSLUP00000018033.1"/>
    </source>
</evidence>
<gene>
    <name evidence="4" type="primary">usp40</name>
</gene>
<dbReference type="InterPro" id="IPR038765">
    <property type="entry name" value="Papain-like_cys_pep_sf"/>
</dbReference>
<dbReference type="InterPro" id="IPR028889">
    <property type="entry name" value="USP"/>
</dbReference>
<keyword evidence="5" id="KW-1185">Reference proteome</keyword>
<dbReference type="Gene3D" id="3.90.70.10">
    <property type="entry name" value="Cysteine proteinases"/>
    <property type="match status" value="1"/>
</dbReference>
<keyword evidence="1" id="KW-0788">Thiol protease</keyword>
<dbReference type="InterPro" id="IPR018200">
    <property type="entry name" value="USP_CS"/>
</dbReference>
<feature type="region of interest" description="Disordered" evidence="2">
    <location>
        <begin position="379"/>
        <end position="425"/>
    </location>
</feature>
<proteinExistence type="inferred from homology"/>
<feature type="compositionally biased region" description="Polar residues" evidence="2">
    <location>
        <begin position="396"/>
        <end position="407"/>
    </location>
</feature>
<reference evidence="4" key="2">
    <citation type="submission" date="2025-09" db="UniProtKB">
        <authorList>
            <consortium name="Ensembl"/>
        </authorList>
    </citation>
    <scope>IDENTIFICATION</scope>
</reference>
<dbReference type="Proteomes" id="UP000694568">
    <property type="component" value="Unplaced"/>
</dbReference>
<dbReference type="EC" id="3.4.19.12" evidence="1"/>
<dbReference type="GO" id="GO:0006508">
    <property type="term" value="P:proteolysis"/>
    <property type="evidence" value="ECO:0007669"/>
    <property type="project" value="UniProtKB-KW"/>
</dbReference>
<evidence type="ECO:0000313" key="5">
    <source>
        <dbReference type="Proteomes" id="UP000694568"/>
    </source>
</evidence>
<dbReference type="PROSITE" id="PS00972">
    <property type="entry name" value="USP_1"/>
    <property type="match status" value="1"/>
</dbReference>
<dbReference type="Ensembl" id="ENSSLUT00000018602.1">
    <property type="protein sequence ID" value="ENSSLUP00000018033.1"/>
    <property type="gene ID" value="ENSSLUG00000008403.1"/>
</dbReference>
<feature type="compositionally biased region" description="Acidic residues" evidence="2">
    <location>
        <begin position="1"/>
        <end position="13"/>
    </location>
</feature>
<comment type="similarity">
    <text evidence="1">Belongs to the peptidase C19 family.</text>
</comment>
<sequence length="905" mass="101536">MFGNLFEEEEEEGLSSTSFRGRVAKGGDEPPPPRGKSNLCGIKNQGGTCYLNSLLQTLLFTPEFREELFSLGPSELGCLEDKEKPGAKVRVIPLELQRLFASLLLVDQQSASTADLTNSFGWNSSEGTNQHDVQELNRILFSALEHSLVGTTGSTFIHQLYHGTIVNSIVCKECGNVSQRQEDFLDLTVCVCGVSSLEEALWKMFVEEELFEGNNLYRCAQCDRLVTAAKSAKLKKLPPFMTMSLLRFSFDFAKCERYKETGRYCFPLTINLRPFCEEADGDDSDYSYELFSVIIHKGGCYGGHYHVYIRDIDQLGHWEPPVKQICEPKLQEDDPLSVITAIIAQEPSKSVLLDQLGQKLMDKIGSSWSKKFRKHYGPIGKANLPSPVNDPVGSAEQATNSDPSTPSDPGAADTQPGLDQNHWFDFNDSTVTSIRESDIEKQFQGKESAYMLFYRKTQLHRPSEALNNPKYKVPLNLIQMAQEENVKVQKMREEFEATNNTVELRLHLAPSFRLENGALQPISKEQNGSTTLSFDRRKTVGDLRLAIYQMQELWEGDMALTVARSLPAGLHLYNTVTGETLQCKVPQEDRRYFTNLVTTFWLWFFLQMTASPCTVQAFVQTLNCLCGMDASLSELKINNGETLVVTEGQLPPKQMLEVVTAGETHGHSPPLGASNIAELRNAGQVEISDEATLEDLKIQVLTLPALQDVCVPTTAFMRVWQLEGRRLARILRGQQKLKLTSGTDLCVQQLLKEEDLGSKDVMLNVKMGVPGERCYYPPEELVWDATRDSSPRSLRTCLAAHYGLSPDSLLLAKHQPDKHSWEEISSWSQQVSKKKKKRKAESLLGAPFHLKDGDTIGIKNLLIDNNRDFLTLEDERGQQRLREQTGPTKSRKPEVALSINVGVFR</sequence>
<keyword evidence="1" id="KW-0645">Protease</keyword>
<dbReference type="GeneTree" id="ENSGT00940000157267"/>
<dbReference type="Pfam" id="PF00443">
    <property type="entry name" value="UCH"/>
    <property type="match status" value="1"/>
</dbReference>
<evidence type="ECO:0000259" key="3">
    <source>
        <dbReference type="PROSITE" id="PS50235"/>
    </source>
</evidence>
<evidence type="ECO:0000256" key="2">
    <source>
        <dbReference type="SAM" id="MobiDB-lite"/>
    </source>
</evidence>
<dbReference type="PROSITE" id="PS50235">
    <property type="entry name" value="USP_3"/>
    <property type="match status" value="1"/>
</dbReference>
<keyword evidence="1" id="KW-0833">Ubl conjugation pathway</keyword>
<dbReference type="Pfam" id="PF25822">
    <property type="entry name" value="UBL_USP40"/>
    <property type="match status" value="1"/>
</dbReference>
<evidence type="ECO:0000256" key="1">
    <source>
        <dbReference type="RuleBase" id="RU366025"/>
    </source>
</evidence>
<dbReference type="PANTHER" id="PTHR24006">
    <property type="entry name" value="UBIQUITIN CARBOXYL-TERMINAL HYDROLASE"/>
    <property type="match status" value="1"/>
</dbReference>
<accession>A0A8D0CXA5</accession>
<dbReference type="GO" id="GO:0016579">
    <property type="term" value="P:protein deubiquitination"/>
    <property type="evidence" value="ECO:0007669"/>
    <property type="project" value="InterPro"/>
</dbReference>
<dbReference type="AlphaFoldDB" id="A0A8D0CXA5"/>
<dbReference type="GO" id="GO:0005829">
    <property type="term" value="C:cytosol"/>
    <property type="evidence" value="ECO:0007669"/>
    <property type="project" value="TreeGrafter"/>
</dbReference>
<dbReference type="PROSITE" id="PS00973">
    <property type="entry name" value="USP_2"/>
    <property type="match status" value="1"/>
</dbReference>
<dbReference type="InterPro" id="IPR001394">
    <property type="entry name" value="Peptidase_C19_UCH"/>
</dbReference>
<feature type="domain" description="USP" evidence="3">
    <location>
        <begin position="40"/>
        <end position="457"/>
    </location>
</feature>
<dbReference type="GO" id="GO:0005634">
    <property type="term" value="C:nucleus"/>
    <property type="evidence" value="ECO:0007669"/>
    <property type="project" value="TreeGrafter"/>
</dbReference>
<dbReference type="GO" id="GO:0004843">
    <property type="term" value="F:cysteine-type deubiquitinase activity"/>
    <property type="evidence" value="ECO:0007669"/>
    <property type="project" value="UniProtKB-UniRule"/>
</dbReference>
<protein>
    <recommendedName>
        <fullName evidence="1">Ubiquitin carboxyl-terminal hydrolase</fullName>
        <ecNumber evidence="1">3.4.19.12</ecNumber>
    </recommendedName>
</protein>
<feature type="region of interest" description="Disordered" evidence="2">
    <location>
        <begin position="1"/>
        <end position="38"/>
    </location>
</feature>
<reference evidence="4" key="1">
    <citation type="submission" date="2025-08" db="UniProtKB">
        <authorList>
            <consortium name="Ensembl"/>
        </authorList>
    </citation>
    <scope>IDENTIFICATION</scope>
</reference>
<dbReference type="InterPro" id="IPR057763">
    <property type="entry name" value="UBL_USP40"/>
</dbReference>
<comment type="catalytic activity">
    <reaction evidence="1">
        <text>Thiol-dependent hydrolysis of ester, thioester, amide, peptide and isopeptide bonds formed by the C-terminal Gly of ubiquitin (a 76-residue protein attached to proteins as an intracellular targeting signal).</text>
        <dbReference type="EC" id="3.4.19.12"/>
    </reaction>
</comment>